<comment type="caution">
    <text evidence="1">The sequence shown here is derived from an EMBL/GenBank/DDBJ whole genome shotgun (WGS) entry which is preliminary data.</text>
</comment>
<dbReference type="Pfam" id="PF19730">
    <property type="entry name" value="DUF6221"/>
    <property type="match status" value="1"/>
</dbReference>
<dbReference type="Proteomes" id="UP001589710">
    <property type="component" value="Unassembled WGS sequence"/>
</dbReference>
<name>A0ABV5RL76_9ACTN</name>
<organism evidence="1 2">
    <name type="scientific">Streptomyces yanii</name>
    <dbReference type="NCBI Taxonomy" id="78510"/>
    <lineage>
        <taxon>Bacteria</taxon>
        <taxon>Bacillati</taxon>
        <taxon>Actinomycetota</taxon>
        <taxon>Actinomycetes</taxon>
        <taxon>Kitasatosporales</taxon>
        <taxon>Streptomycetaceae</taxon>
        <taxon>Streptomyces</taxon>
    </lineage>
</organism>
<proteinExistence type="predicted"/>
<reference evidence="1 2" key="1">
    <citation type="submission" date="2024-09" db="EMBL/GenBank/DDBJ databases">
        <authorList>
            <person name="Sun Q."/>
            <person name="Mori K."/>
        </authorList>
    </citation>
    <scope>NUCLEOTIDE SEQUENCE [LARGE SCALE GENOMIC DNA]</scope>
    <source>
        <strain evidence="1 2">JCM 3331</strain>
    </source>
</reference>
<keyword evidence="2" id="KW-1185">Reference proteome</keyword>
<evidence type="ECO:0000313" key="2">
    <source>
        <dbReference type="Proteomes" id="UP001589710"/>
    </source>
</evidence>
<sequence>MIDDLIHFLRARYTEERQSAMARRMQNWQSVVADVNSRQAVVDACERATVLAAGATRRVTEMMATGIPVQTDDLVDAARLEGQAAALSHALALLAQPYARHPYYQQEWRPR</sequence>
<evidence type="ECO:0000313" key="1">
    <source>
        <dbReference type="EMBL" id="MFB9578624.1"/>
    </source>
</evidence>
<gene>
    <name evidence="1" type="ORF">ACFFTL_41760</name>
</gene>
<protein>
    <submittedName>
        <fullName evidence="1">DUF6221 family protein</fullName>
    </submittedName>
</protein>
<dbReference type="RefSeq" id="WP_345512498.1">
    <property type="nucleotide sequence ID" value="NZ_BAAAXD010000015.1"/>
</dbReference>
<dbReference type="InterPro" id="IPR046193">
    <property type="entry name" value="DUF6221"/>
</dbReference>
<accession>A0ABV5RL76</accession>
<dbReference type="EMBL" id="JBHMCG010000184">
    <property type="protein sequence ID" value="MFB9578624.1"/>
    <property type="molecule type" value="Genomic_DNA"/>
</dbReference>